<sequence length="426" mass="48833">MMRVPQKVLTTECAWVGESSEKSKSLVDKETKMMGVPQKVVTIECAWMGESSEKSGSLVGEARLSRMDMQAKNIGVKDSGKVANVIMTADLNLNERTERENMSQEEVDGLNVIDPKRRRVDEPIIGKVQNTIGPNEIDKLEWLRRKLGFEGLFTVDPQGRSGGLALLWKEAEHVNLLGFSQNHIDVTIPISRLVSWQLTGCYREPDRAQRRKTWDLLRHLSRDSNVPWCVIGDLNNVSSQDDKRGGAPYLNWLVEGFNETLMEVGLSDMDLVGHQFTWERGRGTDEWMEVRLDKALVTENWLEVFSLAKLYNLEISSSDHNPILLVPKKVEHQGDVYRFKFENAWLIEPMCSQLVREGWDNYGIVDIQNKVKICGEKLGVWGKDITSHFGKRIKACKTELKQLINKRDIQSQQRYKEVRKNLCKIF</sequence>
<reference evidence="2" key="1">
    <citation type="submission" date="2023-02" db="EMBL/GenBank/DDBJ databases">
        <title>Genome of toxic invasive species Heracleum sosnowskyi carries increased number of genes despite the absence of recent whole-genome duplications.</title>
        <authorList>
            <person name="Schelkunov M."/>
            <person name="Shtratnikova V."/>
            <person name="Makarenko M."/>
            <person name="Klepikova A."/>
            <person name="Omelchenko D."/>
            <person name="Novikova G."/>
            <person name="Obukhova E."/>
            <person name="Bogdanov V."/>
            <person name="Penin A."/>
            <person name="Logacheva M."/>
        </authorList>
    </citation>
    <scope>NUCLEOTIDE SEQUENCE</scope>
    <source>
        <strain evidence="2">Hsosn_3</strain>
        <tissue evidence="2">Leaf</tissue>
    </source>
</reference>
<feature type="domain" description="Endonuclease/exonuclease/phosphatase" evidence="1">
    <location>
        <begin position="156"/>
        <end position="320"/>
    </location>
</feature>
<evidence type="ECO:0000313" key="3">
    <source>
        <dbReference type="Proteomes" id="UP001237642"/>
    </source>
</evidence>
<evidence type="ECO:0000313" key="2">
    <source>
        <dbReference type="EMBL" id="KAK1375097.1"/>
    </source>
</evidence>
<dbReference type="Proteomes" id="UP001237642">
    <property type="component" value="Unassembled WGS sequence"/>
</dbReference>
<dbReference type="PANTHER" id="PTHR33710:SF64">
    <property type="entry name" value="ENDONUCLEASE_EXONUCLEASE_PHOSPHATASE DOMAIN-CONTAINING PROTEIN"/>
    <property type="match status" value="1"/>
</dbReference>
<dbReference type="GO" id="GO:0003824">
    <property type="term" value="F:catalytic activity"/>
    <property type="evidence" value="ECO:0007669"/>
    <property type="project" value="InterPro"/>
</dbReference>
<dbReference type="PANTHER" id="PTHR33710">
    <property type="entry name" value="BNAC02G09200D PROTEIN"/>
    <property type="match status" value="1"/>
</dbReference>
<dbReference type="EMBL" id="JAUIZM010000007">
    <property type="protein sequence ID" value="KAK1375097.1"/>
    <property type="molecule type" value="Genomic_DNA"/>
</dbReference>
<keyword evidence="3" id="KW-1185">Reference proteome</keyword>
<dbReference type="InterPro" id="IPR036691">
    <property type="entry name" value="Endo/exonu/phosph_ase_sf"/>
</dbReference>
<dbReference type="AlphaFoldDB" id="A0AAD8HX45"/>
<dbReference type="SUPFAM" id="SSF56219">
    <property type="entry name" value="DNase I-like"/>
    <property type="match status" value="1"/>
</dbReference>
<evidence type="ECO:0000259" key="1">
    <source>
        <dbReference type="Pfam" id="PF03372"/>
    </source>
</evidence>
<organism evidence="2 3">
    <name type="scientific">Heracleum sosnowskyi</name>
    <dbReference type="NCBI Taxonomy" id="360622"/>
    <lineage>
        <taxon>Eukaryota</taxon>
        <taxon>Viridiplantae</taxon>
        <taxon>Streptophyta</taxon>
        <taxon>Embryophyta</taxon>
        <taxon>Tracheophyta</taxon>
        <taxon>Spermatophyta</taxon>
        <taxon>Magnoliopsida</taxon>
        <taxon>eudicotyledons</taxon>
        <taxon>Gunneridae</taxon>
        <taxon>Pentapetalae</taxon>
        <taxon>asterids</taxon>
        <taxon>campanulids</taxon>
        <taxon>Apiales</taxon>
        <taxon>Apiaceae</taxon>
        <taxon>Apioideae</taxon>
        <taxon>apioid superclade</taxon>
        <taxon>Tordylieae</taxon>
        <taxon>Tordyliinae</taxon>
        <taxon>Heracleum</taxon>
    </lineage>
</organism>
<reference evidence="2" key="2">
    <citation type="submission" date="2023-05" db="EMBL/GenBank/DDBJ databases">
        <authorList>
            <person name="Schelkunov M.I."/>
        </authorList>
    </citation>
    <scope>NUCLEOTIDE SEQUENCE</scope>
    <source>
        <strain evidence="2">Hsosn_3</strain>
        <tissue evidence="2">Leaf</tissue>
    </source>
</reference>
<protein>
    <recommendedName>
        <fullName evidence="1">Endonuclease/exonuclease/phosphatase domain-containing protein</fullName>
    </recommendedName>
</protein>
<proteinExistence type="predicted"/>
<dbReference type="InterPro" id="IPR005135">
    <property type="entry name" value="Endo/exonuclease/phosphatase"/>
</dbReference>
<comment type="caution">
    <text evidence="2">The sequence shown here is derived from an EMBL/GenBank/DDBJ whole genome shotgun (WGS) entry which is preliminary data.</text>
</comment>
<accession>A0AAD8HX45</accession>
<dbReference type="Pfam" id="PF03372">
    <property type="entry name" value="Exo_endo_phos"/>
    <property type="match status" value="1"/>
</dbReference>
<gene>
    <name evidence="2" type="ORF">POM88_031290</name>
</gene>
<name>A0AAD8HX45_9APIA</name>
<dbReference type="Gene3D" id="3.60.10.10">
    <property type="entry name" value="Endonuclease/exonuclease/phosphatase"/>
    <property type="match status" value="1"/>
</dbReference>